<evidence type="ECO:0000313" key="5">
    <source>
        <dbReference type="Proteomes" id="UP000700596"/>
    </source>
</evidence>
<dbReference type="AlphaFoldDB" id="A0A9P9EJI8"/>
<feature type="chain" id="PRO_5040393187" evidence="1">
    <location>
        <begin position="22"/>
        <end position="590"/>
    </location>
</feature>
<dbReference type="Gene3D" id="3.40.710.10">
    <property type="entry name" value="DD-peptidase/beta-lactamase superfamily"/>
    <property type="match status" value="1"/>
</dbReference>
<feature type="domain" description="Beta-lactamase-related" evidence="2">
    <location>
        <begin position="105"/>
        <end position="415"/>
    </location>
</feature>
<feature type="signal peptide" evidence="1">
    <location>
        <begin position="1"/>
        <end position="21"/>
    </location>
</feature>
<dbReference type="InterPro" id="IPR001466">
    <property type="entry name" value="Beta-lactam-related"/>
</dbReference>
<organism evidence="4 5">
    <name type="scientific">Dendryphion nanum</name>
    <dbReference type="NCBI Taxonomy" id="256645"/>
    <lineage>
        <taxon>Eukaryota</taxon>
        <taxon>Fungi</taxon>
        <taxon>Dikarya</taxon>
        <taxon>Ascomycota</taxon>
        <taxon>Pezizomycotina</taxon>
        <taxon>Dothideomycetes</taxon>
        <taxon>Pleosporomycetidae</taxon>
        <taxon>Pleosporales</taxon>
        <taxon>Torulaceae</taxon>
        <taxon>Dendryphion</taxon>
    </lineage>
</organism>
<dbReference type="PANTHER" id="PTHR22935">
    <property type="entry name" value="PENICILLIN-BINDING PROTEIN"/>
    <property type="match status" value="1"/>
</dbReference>
<dbReference type="Proteomes" id="UP000700596">
    <property type="component" value="Unassembled WGS sequence"/>
</dbReference>
<proteinExistence type="predicted"/>
<dbReference type="PANTHER" id="PTHR22935:SF97">
    <property type="entry name" value="BETA-LACTAMASE-RELATED DOMAIN-CONTAINING PROTEIN"/>
    <property type="match status" value="1"/>
</dbReference>
<reference evidence="4" key="1">
    <citation type="journal article" date="2021" name="Nat. Commun.">
        <title>Genetic determinants of endophytism in the Arabidopsis root mycobiome.</title>
        <authorList>
            <person name="Mesny F."/>
            <person name="Miyauchi S."/>
            <person name="Thiergart T."/>
            <person name="Pickel B."/>
            <person name="Atanasova L."/>
            <person name="Karlsson M."/>
            <person name="Huettel B."/>
            <person name="Barry K.W."/>
            <person name="Haridas S."/>
            <person name="Chen C."/>
            <person name="Bauer D."/>
            <person name="Andreopoulos W."/>
            <person name="Pangilinan J."/>
            <person name="LaButti K."/>
            <person name="Riley R."/>
            <person name="Lipzen A."/>
            <person name="Clum A."/>
            <person name="Drula E."/>
            <person name="Henrissat B."/>
            <person name="Kohler A."/>
            <person name="Grigoriev I.V."/>
            <person name="Martin F.M."/>
            <person name="Hacquard S."/>
        </authorList>
    </citation>
    <scope>NUCLEOTIDE SEQUENCE</scope>
    <source>
        <strain evidence="4">MPI-CAGE-CH-0243</strain>
    </source>
</reference>
<accession>A0A9P9EJI8</accession>
<dbReference type="SUPFAM" id="SSF56601">
    <property type="entry name" value="beta-lactamase/transpeptidase-like"/>
    <property type="match status" value="1"/>
</dbReference>
<dbReference type="Pfam" id="PF00144">
    <property type="entry name" value="Beta-lactamase"/>
    <property type="match status" value="1"/>
</dbReference>
<dbReference type="EMBL" id="JAGMWT010000001">
    <property type="protein sequence ID" value="KAH7137906.1"/>
    <property type="molecule type" value="Genomic_DNA"/>
</dbReference>
<protein>
    <submittedName>
        <fullName evidence="4">Beta-lactamase/transpeptidase-like protein</fullName>
    </submittedName>
</protein>
<gene>
    <name evidence="4" type="ORF">B0J11DRAFT_586879</name>
</gene>
<dbReference type="OrthoDB" id="10250282at2759"/>
<name>A0A9P9EJI8_9PLEO</name>
<evidence type="ECO:0000256" key="1">
    <source>
        <dbReference type="SAM" id="SignalP"/>
    </source>
</evidence>
<dbReference type="InterPro" id="IPR051478">
    <property type="entry name" value="Beta-lactamase-like_AB/R"/>
</dbReference>
<dbReference type="InterPro" id="IPR058664">
    <property type="entry name" value="ARB_00930-like_C"/>
</dbReference>
<dbReference type="InterPro" id="IPR012338">
    <property type="entry name" value="Beta-lactam/transpept-like"/>
</dbReference>
<keyword evidence="5" id="KW-1185">Reference proteome</keyword>
<sequence length="590" mass="62617">MHYLVCAIAALTLSAVTPVLADFAGPRYIPPIDLSSNKSAVSAAWRNATSTIQKALSDRSVNSTFGGVPGLKNVTFSLGLFSLEDPAASKFHFHYTSPEIVASNGTHKVDENSIYRTASITKVFTVLAGLLNLNTTDWDRSLIDVFPALAEYAKKHPGSDDAINNIQWDKITLSNLAAHLAGLPANLLLTDIALTATPNPILQGYPPVNLSNPRLTSALPVLLNLTATTALTAANYIPLIEAGMPNFLPWTQPVYSNNGFILLTAAIGSIVGKNLSTLSRESILDPLQMNSSFYTVPASLSQRSVIVNDAEWQAVAGITEGSGGLSSSINDLAKFGISILNSTLLPEDKTRKWLKPVSLTGRLEYSMGRPWEILRYTHASGAVTDLYTKAGNSGSYSSYLVIIPEYNAGFTILAAHSKIATRNGIVGVLGDLLANTIIPALEQQARNETAKSFAGTYTSTVQGLNSSVVLAVSNTESAAPGLLIKSFISNGTDFMSVIATYYKLGARLTPSILPQKGGKLAFRVATANDAPSIIKRRSLFSGAGTADFLIGDAATYGGAAVNQWVFQVGSNGIATSLSPTWLDVVLKKTK</sequence>
<keyword evidence="1" id="KW-0732">Signal</keyword>
<evidence type="ECO:0000313" key="4">
    <source>
        <dbReference type="EMBL" id="KAH7137906.1"/>
    </source>
</evidence>
<evidence type="ECO:0000259" key="2">
    <source>
        <dbReference type="Pfam" id="PF00144"/>
    </source>
</evidence>
<dbReference type="Pfam" id="PF26335">
    <property type="entry name" value="ARB_00930_C"/>
    <property type="match status" value="1"/>
</dbReference>
<feature type="domain" description="Beta-lactamase-like ARB-00930-like C-terminal" evidence="3">
    <location>
        <begin position="445"/>
        <end position="589"/>
    </location>
</feature>
<comment type="caution">
    <text evidence="4">The sequence shown here is derived from an EMBL/GenBank/DDBJ whole genome shotgun (WGS) entry which is preliminary data.</text>
</comment>
<evidence type="ECO:0000259" key="3">
    <source>
        <dbReference type="Pfam" id="PF26335"/>
    </source>
</evidence>